<dbReference type="EMBL" id="CP017448">
    <property type="protein sequence ID" value="AOV15658.1"/>
    <property type="molecule type" value="Genomic_DNA"/>
</dbReference>
<accession>A0A1D8K3Y1</accession>
<reference evidence="1 2" key="1">
    <citation type="submission" date="2016-09" db="EMBL/GenBank/DDBJ databases">
        <title>Acidihalobacter prosperus V6 (DSM14174).</title>
        <authorList>
            <person name="Khaleque H.N."/>
            <person name="Ramsay J.P."/>
            <person name="Murphy R.J.T."/>
            <person name="Kaksonen A.H."/>
            <person name="Boxall N.J."/>
            <person name="Watkin E.L.J."/>
        </authorList>
    </citation>
    <scope>NUCLEOTIDE SEQUENCE [LARGE SCALE GENOMIC DNA]</scope>
    <source>
        <strain evidence="1 2">V6</strain>
    </source>
</reference>
<evidence type="ECO:0000313" key="1">
    <source>
        <dbReference type="EMBL" id="AOV15658.1"/>
    </source>
</evidence>
<gene>
    <name evidence="1" type="ORF">BJI67_00015</name>
</gene>
<dbReference type="KEGG" id="aaeo:BJI67_00015"/>
<dbReference type="AlphaFoldDB" id="A0A1D8K3Y1"/>
<keyword evidence="2" id="KW-1185">Reference proteome</keyword>
<proteinExistence type="predicted"/>
<organism evidence="1 2">
    <name type="scientific">Acidihalobacter aeolianus</name>
    <dbReference type="NCBI Taxonomy" id="2792603"/>
    <lineage>
        <taxon>Bacteria</taxon>
        <taxon>Pseudomonadati</taxon>
        <taxon>Pseudomonadota</taxon>
        <taxon>Gammaproteobacteria</taxon>
        <taxon>Chromatiales</taxon>
        <taxon>Ectothiorhodospiraceae</taxon>
        <taxon>Acidihalobacter</taxon>
    </lineage>
</organism>
<dbReference type="Proteomes" id="UP000095342">
    <property type="component" value="Chromosome"/>
</dbReference>
<sequence length="72" mass="8265">MAFSWLNLANDTSTRFLKNYPRSPNSGLISIIPTLTMIKVGQLIWPWMKLWQDNENAHCVSGPHWLAHTVQS</sequence>
<protein>
    <submittedName>
        <fullName evidence="1">Uncharacterized protein</fullName>
    </submittedName>
</protein>
<name>A0A1D8K3Y1_9GAMM</name>
<evidence type="ECO:0000313" key="2">
    <source>
        <dbReference type="Proteomes" id="UP000095342"/>
    </source>
</evidence>